<keyword evidence="3" id="KW-1185">Reference proteome</keyword>
<dbReference type="AlphaFoldDB" id="A6DIV1"/>
<dbReference type="PANTHER" id="PTHR30212">
    <property type="entry name" value="PROTEIN YIIM"/>
    <property type="match status" value="1"/>
</dbReference>
<dbReference type="PANTHER" id="PTHR30212:SF2">
    <property type="entry name" value="PROTEIN YIIM"/>
    <property type="match status" value="1"/>
</dbReference>
<dbReference type="GO" id="GO:0030170">
    <property type="term" value="F:pyridoxal phosphate binding"/>
    <property type="evidence" value="ECO:0007669"/>
    <property type="project" value="InterPro"/>
</dbReference>
<evidence type="ECO:0000313" key="3">
    <source>
        <dbReference type="Proteomes" id="UP000004947"/>
    </source>
</evidence>
<dbReference type="Pfam" id="PF03475">
    <property type="entry name" value="YiiM_3-alpha"/>
    <property type="match status" value="1"/>
</dbReference>
<name>A6DIV1_9BACT</name>
<proteinExistence type="predicted"/>
<evidence type="ECO:0000313" key="2">
    <source>
        <dbReference type="EMBL" id="EDM28387.1"/>
    </source>
</evidence>
<dbReference type="SUPFAM" id="SSF50800">
    <property type="entry name" value="PK beta-barrel domain-like"/>
    <property type="match status" value="1"/>
</dbReference>
<dbReference type="GO" id="GO:0003824">
    <property type="term" value="F:catalytic activity"/>
    <property type="evidence" value="ECO:0007669"/>
    <property type="project" value="InterPro"/>
</dbReference>
<feature type="domain" description="MOSC" evidence="1">
    <location>
        <begin position="35"/>
        <end position="169"/>
    </location>
</feature>
<protein>
    <recommendedName>
        <fullName evidence="1">MOSC domain-containing protein</fullName>
    </recommendedName>
</protein>
<reference evidence="2 3" key="1">
    <citation type="journal article" date="2010" name="J. Bacteriol.">
        <title>Genome sequence of Lentisphaera araneosa HTCC2155T, the type species of the order Lentisphaerales in the phylum Lentisphaerae.</title>
        <authorList>
            <person name="Thrash J.C."/>
            <person name="Cho J.C."/>
            <person name="Vergin K.L."/>
            <person name="Morris R.M."/>
            <person name="Giovannoni S.J."/>
        </authorList>
    </citation>
    <scope>NUCLEOTIDE SEQUENCE [LARGE SCALE GENOMIC DNA]</scope>
    <source>
        <strain evidence="2 3">HTCC2155</strain>
    </source>
</reference>
<dbReference type="Proteomes" id="UP000004947">
    <property type="component" value="Unassembled WGS sequence"/>
</dbReference>
<dbReference type="InterPro" id="IPR005163">
    <property type="entry name" value="Tri_helical_YiiM-like"/>
</dbReference>
<dbReference type="InterPro" id="IPR052353">
    <property type="entry name" value="Benzoxazolinone_Detox_Enz"/>
</dbReference>
<dbReference type="STRING" id="313628.LNTAR_10741"/>
<dbReference type="EMBL" id="ABCK01000005">
    <property type="protein sequence ID" value="EDM28387.1"/>
    <property type="molecule type" value="Genomic_DNA"/>
</dbReference>
<dbReference type="Pfam" id="PF03473">
    <property type="entry name" value="MOSC"/>
    <property type="match status" value="1"/>
</dbReference>
<organism evidence="2 3">
    <name type="scientific">Lentisphaera araneosa HTCC2155</name>
    <dbReference type="NCBI Taxonomy" id="313628"/>
    <lineage>
        <taxon>Bacteria</taxon>
        <taxon>Pseudomonadati</taxon>
        <taxon>Lentisphaerota</taxon>
        <taxon>Lentisphaeria</taxon>
        <taxon>Lentisphaerales</taxon>
        <taxon>Lentisphaeraceae</taxon>
        <taxon>Lentisphaera</taxon>
    </lineage>
</organism>
<dbReference type="Gene3D" id="2.40.33.20">
    <property type="entry name" value="PK beta-barrel domain-like"/>
    <property type="match status" value="1"/>
</dbReference>
<dbReference type="RefSeq" id="WP_007277829.1">
    <property type="nucleotide sequence ID" value="NZ_ABCK01000005.1"/>
</dbReference>
<dbReference type="InterPro" id="IPR005302">
    <property type="entry name" value="MoCF_Sase_C"/>
</dbReference>
<comment type="caution">
    <text evidence="2">The sequence shown here is derived from an EMBL/GenBank/DDBJ whole genome shotgun (WGS) entry which is preliminary data.</text>
</comment>
<dbReference type="eggNOG" id="COG2258">
    <property type="taxonomic scope" value="Bacteria"/>
</dbReference>
<accession>A6DIV1</accession>
<dbReference type="GO" id="GO:0030151">
    <property type="term" value="F:molybdenum ion binding"/>
    <property type="evidence" value="ECO:0007669"/>
    <property type="project" value="InterPro"/>
</dbReference>
<dbReference type="InterPro" id="IPR011037">
    <property type="entry name" value="Pyrv_Knase-like_insert_dom_sf"/>
</dbReference>
<evidence type="ECO:0000259" key="1">
    <source>
        <dbReference type="PROSITE" id="PS51340"/>
    </source>
</evidence>
<dbReference type="PROSITE" id="PS51340">
    <property type="entry name" value="MOSC"/>
    <property type="match status" value="1"/>
</dbReference>
<dbReference type="OrthoDB" id="9786134at2"/>
<sequence>MTKIKSLQVSEIRTIADTGSGEWWDKEWATGFFKVPVKGPVHLAYEGFLNDDQADRRNHGGSDKAVCVYSEDYRDFWKPQLGDFECGAFGENLTLSDCTEADVNVGDIYKIGEEVLVQVSQPRQPCWKLARRWKIKDRTKQVEVSGKTGFYFRVLKSGKIQFGQELELVERGKFSVAYCNEILYRDKNNFAALEKLAHYSALSASWKDTFVSRLK</sequence>
<gene>
    <name evidence="2" type="ORF">LNTAR_10741</name>
</gene>